<organism evidence="1 2">
    <name type="scientific">Gymnopus androsaceus JB14</name>
    <dbReference type="NCBI Taxonomy" id="1447944"/>
    <lineage>
        <taxon>Eukaryota</taxon>
        <taxon>Fungi</taxon>
        <taxon>Dikarya</taxon>
        <taxon>Basidiomycota</taxon>
        <taxon>Agaricomycotina</taxon>
        <taxon>Agaricomycetes</taxon>
        <taxon>Agaricomycetidae</taxon>
        <taxon>Agaricales</taxon>
        <taxon>Marasmiineae</taxon>
        <taxon>Omphalotaceae</taxon>
        <taxon>Gymnopus</taxon>
    </lineage>
</organism>
<dbReference type="AlphaFoldDB" id="A0A6A4GLP3"/>
<gene>
    <name evidence="1" type="ORF">BT96DRAFT_1026314</name>
</gene>
<proteinExistence type="predicted"/>
<dbReference type="OrthoDB" id="2937711at2759"/>
<dbReference type="SUPFAM" id="SSF82171">
    <property type="entry name" value="DPP6 N-terminal domain-like"/>
    <property type="match status" value="1"/>
</dbReference>
<dbReference type="SUPFAM" id="SSF81383">
    <property type="entry name" value="F-box domain"/>
    <property type="match status" value="1"/>
</dbReference>
<keyword evidence="2" id="KW-1185">Reference proteome</keyword>
<dbReference type="Proteomes" id="UP000799118">
    <property type="component" value="Unassembled WGS sequence"/>
</dbReference>
<reference evidence="1" key="1">
    <citation type="journal article" date="2019" name="Environ. Microbiol.">
        <title>Fungal ecological strategies reflected in gene transcription - a case study of two litter decomposers.</title>
        <authorList>
            <person name="Barbi F."/>
            <person name="Kohler A."/>
            <person name="Barry K."/>
            <person name="Baskaran P."/>
            <person name="Daum C."/>
            <person name="Fauchery L."/>
            <person name="Ihrmark K."/>
            <person name="Kuo A."/>
            <person name="LaButti K."/>
            <person name="Lipzen A."/>
            <person name="Morin E."/>
            <person name="Grigoriev I.V."/>
            <person name="Henrissat B."/>
            <person name="Lindahl B."/>
            <person name="Martin F."/>
        </authorList>
    </citation>
    <scope>NUCLEOTIDE SEQUENCE</scope>
    <source>
        <strain evidence="1">JB14</strain>
    </source>
</reference>
<protein>
    <recommendedName>
        <fullName evidence="3">F-box domain-containing protein</fullName>
    </recommendedName>
</protein>
<dbReference type="InterPro" id="IPR036047">
    <property type="entry name" value="F-box-like_dom_sf"/>
</dbReference>
<name>A0A6A4GLP3_9AGAR</name>
<accession>A0A6A4GLP3</accession>
<sequence>MLLSSVPVDIVLEIIWALSDLQDVLSFTMTCRSLQQLTNERNFWINCLKSTRLADIALPLPPCDDLTAHSLSSLKKIALHTIRREKNFKSSNPRIMGPVRKTRCSPGFHQIVSNIPGTEMHVMASSDDGMVTCWDISSEKSLASVYVGHSIVNVWRTFDPPGPDAGKIFIALMVSDAPVGTYSDLVVLSVTYGPQLSNVSLQVVFRYRFESSPQSFSLALSLDSELVAIAKISPDLQIYVFNYSLGQLEPSILLCNLDFDVHEDICQVVFYNRNLHLVVERNRESHLYRCAPASLPYDTALPSCSPAFEDDKYQIYEWPDITTLGSGSLEIRRGWEAQSFFRARPNLLVSMSDLELEGREPSFEFRVYDLDKVIPGRTVTDGQNAIMYGEILYGTTIGTDDTFGFLLLHLSDLYLIFALNIHGEDTLTLYLLTFSADGTIGNAVEMELPPSVKLREAVSVTLDSVLGMVFIVTTQGEIITIPFA</sequence>
<dbReference type="EMBL" id="ML769897">
    <property type="protein sequence ID" value="KAE9386260.1"/>
    <property type="molecule type" value="Genomic_DNA"/>
</dbReference>
<evidence type="ECO:0008006" key="3">
    <source>
        <dbReference type="Google" id="ProtNLM"/>
    </source>
</evidence>
<evidence type="ECO:0000313" key="2">
    <source>
        <dbReference type="Proteomes" id="UP000799118"/>
    </source>
</evidence>
<evidence type="ECO:0000313" key="1">
    <source>
        <dbReference type="EMBL" id="KAE9386260.1"/>
    </source>
</evidence>